<evidence type="ECO:0000256" key="1">
    <source>
        <dbReference type="ARBA" id="ARBA00022801"/>
    </source>
</evidence>
<dbReference type="PANTHER" id="PTHR43053">
    <property type="entry name" value="GLYCOSIDASE FAMILY 31"/>
    <property type="match status" value="1"/>
</dbReference>
<dbReference type="InParanoid" id="A0A146G3G2"/>
<keyword evidence="2" id="KW-0326">Glycosidase</keyword>
<dbReference type="InterPro" id="IPR050985">
    <property type="entry name" value="Alpha-glycosidase_related"/>
</dbReference>
<dbReference type="STRING" id="690879.TSACC_2579"/>
<dbReference type="Pfam" id="PF02065">
    <property type="entry name" value="Melibiase"/>
    <property type="match status" value="1"/>
</dbReference>
<comment type="caution">
    <text evidence="3">The sequence shown here is derived from an EMBL/GenBank/DDBJ whole genome shotgun (WGS) entry which is preliminary data.</text>
</comment>
<dbReference type="SUPFAM" id="SSF51445">
    <property type="entry name" value="(Trans)glycosidases"/>
    <property type="match status" value="1"/>
</dbReference>
<name>A0A146G3G2_TERSA</name>
<proteinExistence type="predicted"/>
<dbReference type="InterPro" id="IPR017853">
    <property type="entry name" value="GH"/>
</dbReference>
<dbReference type="AlphaFoldDB" id="A0A146G3G2"/>
<dbReference type="Proteomes" id="UP000076023">
    <property type="component" value="Unassembled WGS sequence"/>
</dbReference>
<evidence type="ECO:0000313" key="4">
    <source>
        <dbReference type="Proteomes" id="UP000076023"/>
    </source>
</evidence>
<evidence type="ECO:0000256" key="2">
    <source>
        <dbReference type="ARBA" id="ARBA00023295"/>
    </source>
</evidence>
<dbReference type="GO" id="GO:0016052">
    <property type="term" value="P:carbohydrate catabolic process"/>
    <property type="evidence" value="ECO:0007669"/>
    <property type="project" value="InterPro"/>
</dbReference>
<reference evidence="4" key="1">
    <citation type="journal article" date="2017" name="Genome Announc.">
        <title>Draft Genome Sequence of Terrimicrobium sacchariphilum NM-5T, a Facultative Anaerobic Soil Bacterium of the Class Spartobacteria.</title>
        <authorList>
            <person name="Qiu Y.L."/>
            <person name="Tourlousse D.M."/>
            <person name="Matsuura N."/>
            <person name="Ohashi A."/>
            <person name="Sekiguchi Y."/>
        </authorList>
    </citation>
    <scope>NUCLEOTIDE SEQUENCE [LARGE SCALE GENOMIC DNA]</scope>
    <source>
        <strain evidence="4">NM-5</strain>
    </source>
</reference>
<dbReference type="InterPro" id="IPR013785">
    <property type="entry name" value="Aldolase_TIM"/>
</dbReference>
<dbReference type="GO" id="GO:0004557">
    <property type="term" value="F:alpha-galactosidase activity"/>
    <property type="evidence" value="ECO:0007669"/>
    <property type="project" value="InterPro"/>
</dbReference>
<dbReference type="InterPro" id="IPR002252">
    <property type="entry name" value="Glyco_hydro_36"/>
</dbReference>
<organism evidence="3 4">
    <name type="scientific">Terrimicrobium sacchariphilum</name>
    <dbReference type="NCBI Taxonomy" id="690879"/>
    <lineage>
        <taxon>Bacteria</taxon>
        <taxon>Pseudomonadati</taxon>
        <taxon>Verrucomicrobiota</taxon>
        <taxon>Terrimicrobiia</taxon>
        <taxon>Terrimicrobiales</taxon>
        <taxon>Terrimicrobiaceae</taxon>
        <taxon>Terrimicrobium</taxon>
    </lineage>
</organism>
<evidence type="ECO:0000313" key="3">
    <source>
        <dbReference type="EMBL" id="GAT32181.1"/>
    </source>
</evidence>
<dbReference type="PANTHER" id="PTHR43053:SF3">
    <property type="entry name" value="ALPHA-GALACTOSIDASE C-RELATED"/>
    <property type="match status" value="1"/>
</dbReference>
<keyword evidence="4" id="KW-1185">Reference proteome</keyword>
<dbReference type="OrthoDB" id="198631at2"/>
<accession>A0A146G3G2</accession>
<keyword evidence="1" id="KW-0378">Hydrolase</keyword>
<dbReference type="Gene3D" id="3.20.20.70">
    <property type="entry name" value="Aldolase class I"/>
    <property type="match status" value="1"/>
</dbReference>
<dbReference type="CDD" id="cd14791">
    <property type="entry name" value="GH36"/>
    <property type="match status" value="1"/>
</dbReference>
<sequence length="643" mass="72073">MSVTNNWFVSERGELRLGGRVLLSDLVSRVELADGFVAIGAVSATEKSQDAWVHKIDSIAISHTWEECDQWFKVRTIIRNDSQTAVNIRSVEPFSGVLCLGWDRIFSQSETMTKKVGIFEFQGIFESHMCVALSGLNDEEGLLAGFEDLSDSFYRFSADASVRRLTPVCPREDIALAPGAELEISPLLIGAGQRMSALFSEYAKVTGQRLGARVSSETMSGWCSWYHYYGSETEDDILENARVLRASPLGERIKVIQIDEGWNRPGVDAQRVWGDWQPGGKFPMGMKRMADEIHALGFQAGLWLAPFSADPASTLVAEHPDWLIQTRNRQGGLLDAGGPAEVKGLDLTHPEVLNWLEETFNRVFYDWGFDYVKIDFLMHGVLEGNRFDPTKTTAEAFRMGMEVIRRCAGEEKFVLACGSPLGPAIGLCDAMRIGPDVGGRWYAPINLVEWPQGNCSIRAAAYPTFYRQWMHEAWWQNDPDCLLARDVSVSHEIAAFEHIRAELPTTGLGISEKDFGLTLNEAEFWVRAVWFTGGLSVLSEVWNNLPPERQLLLQQAFASHRQKVGLVNCFRDPDLAVLRSTSDRAMIGLFNLSDDSKSIQISENACNDKSYKEWLSGEIISVREGRFPPLPPRSARIWIEFPE</sequence>
<dbReference type="EMBL" id="BDCO01000002">
    <property type="protein sequence ID" value="GAT32181.1"/>
    <property type="molecule type" value="Genomic_DNA"/>
</dbReference>
<protein>
    <submittedName>
        <fullName evidence="3">Alpha-galactosidase</fullName>
    </submittedName>
</protein>
<gene>
    <name evidence="3" type="ORF">TSACC_2579</name>
</gene>
<dbReference type="RefSeq" id="WP_084400155.1">
    <property type="nucleotide sequence ID" value="NZ_BDCO01000002.1"/>
</dbReference>